<dbReference type="RefSeq" id="WP_305993829.1">
    <property type="nucleotide sequence ID" value="NZ_JAVAMP010000015.1"/>
</dbReference>
<evidence type="ECO:0000313" key="2">
    <source>
        <dbReference type="Proteomes" id="UP001231941"/>
    </source>
</evidence>
<reference evidence="1 2" key="1">
    <citation type="submission" date="2023-08" db="EMBL/GenBank/DDBJ databases">
        <authorList>
            <person name="Park J.-S."/>
        </authorList>
    </citation>
    <scope>NUCLEOTIDE SEQUENCE [LARGE SCALE GENOMIC DNA]</scope>
    <source>
        <strain evidence="1 2">2205SS18-9</strain>
    </source>
</reference>
<protein>
    <submittedName>
        <fullName evidence="1">Uncharacterized protein</fullName>
    </submittedName>
</protein>
<dbReference type="Proteomes" id="UP001231941">
    <property type="component" value="Unassembled WGS sequence"/>
</dbReference>
<gene>
    <name evidence="1" type="ORF">Q5Y73_20715</name>
</gene>
<dbReference type="EMBL" id="JAVAMP010000015">
    <property type="protein sequence ID" value="MDP5276522.1"/>
    <property type="molecule type" value="Genomic_DNA"/>
</dbReference>
<sequence>MYKHHLKIVENDYVGNEVQIYRPKLNEIIIKLPTNKFTIKLFTPLFDIESISPATISIKGVSKDRYEIEIKTKEYKLSTVVPSLILEIFNPKGDRIIKIVAPPDHD</sequence>
<keyword evidence="2" id="KW-1185">Reference proteome</keyword>
<comment type="caution">
    <text evidence="1">The sequence shown here is derived from an EMBL/GenBank/DDBJ whole genome shotgun (WGS) entry which is preliminary data.</text>
</comment>
<name>A0ABT9J4H0_9BACL</name>
<accession>A0ABT9J4H0</accession>
<proteinExistence type="predicted"/>
<organism evidence="1 2">
    <name type="scientific">Chengkuizengella axinellae</name>
    <dbReference type="NCBI Taxonomy" id="3064388"/>
    <lineage>
        <taxon>Bacteria</taxon>
        <taxon>Bacillati</taxon>
        <taxon>Bacillota</taxon>
        <taxon>Bacilli</taxon>
        <taxon>Bacillales</taxon>
        <taxon>Paenibacillaceae</taxon>
        <taxon>Chengkuizengella</taxon>
    </lineage>
</organism>
<evidence type="ECO:0000313" key="1">
    <source>
        <dbReference type="EMBL" id="MDP5276522.1"/>
    </source>
</evidence>